<dbReference type="SUPFAM" id="SSF63393">
    <property type="entry name" value="RNA polymerase subunits"/>
    <property type="match status" value="1"/>
</dbReference>
<dbReference type="PANTHER" id="PTHR12882:SF1">
    <property type="entry name" value="TRANSCRIPTION ELONGATION FACTOR SPT4"/>
    <property type="match status" value="1"/>
</dbReference>
<dbReference type="GeneID" id="8862453"/>
<evidence type="ECO:0000256" key="3">
    <source>
        <dbReference type="ARBA" id="ARBA00023163"/>
    </source>
</evidence>
<dbReference type="AlphaFoldDB" id="D2VP11"/>
<dbReference type="InterPro" id="IPR038510">
    <property type="entry name" value="Spt4_sf"/>
</dbReference>
<evidence type="ECO:0000313" key="7">
    <source>
        <dbReference type="EMBL" id="EFC41517.1"/>
    </source>
</evidence>
<keyword evidence="3" id="KW-0804">Transcription</keyword>
<dbReference type="VEuPathDB" id="AmoebaDB:NAEGRDRAFT_70690"/>
<keyword evidence="4" id="KW-0539">Nucleus</keyword>
<reference evidence="7 8" key="1">
    <citation type="journal article" date="2010" name="Cell">
        <title>The genome of Naegleria gruberi illuminates early eukaryotic versatility.</title>
        <authorList>
            <person name="Fritz-Laylin L.K."/>
            <person name="Prochnik S.E."/>
            <person name="Ginger M.L."/>
            <person name="Dacks J.B."/>
            <person name="Carpenter M.L."/>
            <person name="Field M.C."/>
            <person name="Kuo A."/>
            <person name="Paredez A."/>
            <person name="Chapman J."/>
            <person name="Pham J."/>
            <person name="Shu S."/>
            <person name="Neupane R."/>
            <person name="Cipriano M."/>
            <person name="Mancuso J."/>
            <person name="Tu H."/>
            <person name="Salamov A."/>
            <person name="Lindquist E."/>
            <person name="Shapiro H."/>
            <person name="Lucas S."/>
            <person name="Grigoriev I.V."/>
            <person name="Cande W.Z."/>
            <person name="Fulton C."/>
            <person name="Rokhsar D.S."/>
            <person name="Dawson S.C."/>
        </authorList>
    </citation>
    <scope>NUCLEOTIDE SEQUENCE [LARGE SCALE GENOMIC DNA]</scope>
    <source>
        <strain evidence="7 8">NEG-M</strain>
    </source>
</reference>
<dbReference type="GO" id="GO:0140673">
    <property type="term" value="P:transcription elongation-coupled chromatin remodeling"/>
    <property type="evidence" value="ECO:0007669"/>
    <property type="project" value="InterPro"/>
</dbReference>
<comment type="similarity">
    <text evidence="2">Belongs to the SPT4 family.</text>
</comment>
<feature type="domain" description="Spt4/RpoE2 zinc finger" evidence="6">
    <location>
        <begin position="55"/>
        <end position="125"/>
    </location>
</feature>
<dbReference type="STRING" id="5762.D2VP11"/>
<evidence type="ECO:0000256" key="1">
    <source>
        <dbReference type="ARBA" id="ARBA00004123"/>
    </source>
</evidence>
<dbReference type="InParanoid" id="D2VP11"/>
<dbReference type="CDD" id="cd07973">
    <property type="entry name" value="Spt4"/>
    <property type="match status" value="1"/>
</dbReference>
<dbReference type="SMART" id="SM01389">
    <property type="entry name" value="Spt4"/>
    <property type="match status" value="1"/>
</dbReference>
<protein>
    <submittedName>
        <fullName evidence="7">Predicted protein</fullName>
    </submittedName>
</protein>
<evidence type="ECO:0000259" key="6">
    <source>
        <dbReference type="SMART" id="SM01389"/>
    </source>
</evidence>
<dbReference type="RefSeq" id="XP_002674261.1">
    <property type="nucleotide sequence ID" value="XM_002674215.1"/>
</dbReference>
<proteinExistence type="inferred from homology"/>
<evidence type="ECO:0000256" key="5">
    <source>
        <dbReference type="SAM" id="MobiDB-lite"/>
    </source>
</evidence>
<dbReference type="FunCoup" id="D2VP11">
    <property type="interactions" value="239"/>
</dbReference>
<gene>
    <name evidence="7" type="ORF">NAEGRDRAFT_70690</name>
</gene>
<accession>D2VP11</accession>
<evidence type="ECO:0000256" key="4">
    <source>
        <dbReference type="ARBA" id="ARBA00023242"/>
    </source>
</evidence>
<feature type="compositionally biased region" description="Low complexity" evidence="5">
    <location>
        <begin position="17"/>
        <end position="30"/>
    </location>
</feature>
<dbReference type="Proteomes" id="UP000006671">
    <property type="component" value="Unassembled WGS sequence"/>
</dbReference>
<dbReference type="Pfam" id="PF06093">
    <property type="entry name" value="Spt4"/>
    <property type="match status" value="1"/>
</dbReference>
<dbReference type="KEGG" id="ngr:NAEGRDRAFT_70690"/>
<dbReference type="EMBL" id="GG738885">
    <property type="protein sequence ID" value="EFC41517.1"/>
    <property type="molecule type" value="Genomic_DNA"/>
</dbReference>
<dbReference type="GO" id="GO:0008270">
    <property type="term" value="F:zinc ion binding"/>
    <property type="evidence" value="ECO:0007669"/>
    <property type="project" value="InterPro"/>
</dbReference>
<name>D2VP11_NAEGR</name>
<dbReference type="OrthoDB" id="248751at2759"/>
<dbReference type="PANTHER" id="PTHR12882">
    <property type="entry name" value="SUPPRESSOR OF TY 4"/>
    <property type="match status" value="1"/>
</dbReference>
<dbReference type="eggNOG" id="KOG3490">
    <property type="taxonomic scope" value="Eukaryota"/>
</dbReference>
<dbReference type="OMA" id="FDGMIAV"/>
<dbReference type="GO" id="GO:0000993">
    <property type="term" value="F:RNA polymerase II complex binding"/>
    <property type="evidence" value="ECO:0007669"/>
    <property type="project" value="TreeGrafter"/>
</dbReference>
<dbReference type="InterPro" id="IPR029040">
    <property type="entry name" value="RPABC4/Spt4"/>
</dbReference>
<evidence type="ECO:0000313" key="8">
    <source>
        <dbReference type="Proteomes" id="UP000006671"/>
    </source>
</evidence>
<dbReference type="InterPro" id="IPR009287">
    <property type="entry name" value="Spt4"/>
</dbReference>
<dbReference type="GO" id="GO:0006355">
    <property type="term" value="P:regulation of DNA-templated transcription"/>
    <property type="evidence" value="ECO:0007669"/>
    <property type="project" value="InterPro"/>
</dbReference>
<dbReference type="Gene3D" id="3.30.40.210">
    <property type="match status" value="1"/>
</dbReference>
<comment type="subcellular location">
    <subcellularLocation>
        <location evidence="1">Nucleus</location>
    </subcellularLocation>
</comment>
<sequence>MSYYGNYPAHHGYGGYQPNMMQPPQQQQQQYEDEEDHGNNVADESDVIPTHFRQLRACLTCGLVKTTDQFKQNGCENCPKDNDTLSNTTTSFEGLITLMNPQKSWVARYQNLQDKVEGVYAITVHGQQN</sequence>
<evidence type="ECO:0000256" key="2">
    <source>
        <dbReference type="ARBA" id="ARBA00010464"/>
    </source>
</evidence>
<keyword evidence="8" id="KW-1185">Reference proteome</keyword>
<organism evidence="8">
    <name type="scientific">Naegleria gruberi</name>
    <name type="common">Amoeba</name>
    <dbReference type="NCBI Taxonomy" id="5762"/>
    <lineage>
        <taxon>Eukaryota</taxon>
        <taxon>Discoba</taxon>
        <taxon>Heterolobosea</taxon>
        <taxon>Tetramitia</taxon>
        <taxon>Eutetramitia</taxon>
        <taxon>Vahlkampfiidae</taxon>
        <taxon>Naegleria</taxon>
    </lineage>
</organism>
<feature type="region of interest" description="Disordered" evidence="5">
    <location>
        <begin position="14"/>
        <end position="44"/>
    </location>
</feature>
<dbReference type="GO" id="GO:0032044">
    <property type="term" value="C:DSIF complex"/>
    <property type="evidence" value="ECO:0007669"/>
    <property type="project" value="TreeGrafter"/>
</dbReference>
<dbReference type="InterPro" id="IPR022800">
    <property type="entry name" value="Spt4/RpoE2_Znf"/>
</dbReference>